<keyword evidence="3" id="KW-1185">Reference proteome</keyword>
<comment type="caution">
    <text evidence="2">The sequence shown here is derived from an EMBL/GenBank/DDBJ whole genome shotgun (WGS) entry which is preliminary data.</text>
</comment>
<dbReference type="Proteomes" id="UP001331761">
    <property type="component" value="Unassembled WGS sequence"/>
</dbReference>
<evidence type="ECO:0000313" key="2">
    <source>
        <dbReference type="EMBL" id="KAK5969908.1"/>
    </source>
</evidence>
<protein>
    <submittedName>
        <fullName evidence="2">Uncharacterized protein</fullName>
    </submittedName>
</protein>
<evidence type="ECO:0000313" key="3">
    <source>
        <dbReference type="Proteomes" id="UP001331761"/>
    </source>
</evidence>
<reference evidence="2 3" key="1">
    <citation type="submission" date="2019-10" db="EMBL/GenBank/DDBJ databases">
        <title>Assembly and Annotation for the nematode Trichostrongylus colubriformis.</title>
        <authorList>
            <person name="Martin J."/>
        </authorList>
    </citation>
    <scope>NUCLEOTIDE SEQUENCE [LARGE SCALE GENOMIC DNA]</scope>
    <source>
        <strain evidence="2">G859</strain>
        <tissue evidence="2">Whole worm</tissue>
    </source>
</reference>
<dbReference type="EMBL" id="WIXE01019591">
    <property type="protein sequence ID" value="KAK5969908.1"/>
    <property type="molecule type" value="Genomic_DNA"/>
</dbReference>
<gene>
    <name evidence="2" type="ORF">GCK32_012720</name>
</gene>
<name>A0AAN8FTP2_TRICO</name>
<sequence length="122" mass="13901">MISTGGSFRPKSGGPRRSESVRRSNSVRRARTIAVEQPTQEVITPLSTPYITPRMKRNSQQLCEFHQRPARSMSQHSAYTASPTPCSHYDDDIITEFTTTRVQESNPEQLYAVRFPHETAIY</sequence>
<organism evidence="2 3">
    <name type="scientific">Trichostrongylus colubriformis</name>
    <name type="common">Black scour worm</name>
    <dbReference type="NCBI Taxonomy" id="6319"/>
    <lineage>
        <taxon>Eukaryota</taxon>
        <taxon>Metazoa</taxon>
        <taxon>Ecdysozoa</taxon>
        <taxon>Nematoda</taxon>
        <taxon>Chromadorea</taxon>
        <taxon>Rhabditida</taxon>
        <taxon>Rhabditina</taxon>
        <taxon>Rhabditomorpha</taxon>
        <taxon>Strongyloidea</taxon>
        <taxon>Trichostrongylidae</taxon>
        <taxon>Trichostrongylus</taxon>
    </lineage>
</organism>
<evidence type="ECO:0000256" key="1">
    <source>
        <dbReference type="SAM" id="MobiDB-lite"/>
    </source>
</evidence>
<feature type="region of interest" description="Disordered" evidence="1">
    <location>
        <begin position="1"/>
        <end position="29"/>
    </location>
</feature>
<proteinExistence type="predicted"/>
<dbReference type="AlphaFoldDB" id="A0AAN8FTP2"/>
<accession>A0AAN8FTP2</accession>